<keyword evidence="5" id="KW-0496">Mitochondrion</keyword>
<evidence type="ECO:0000256" key="3">
    <source>
        <dbReference type="ARBA" id="ARBA00022946"/>
    </source>
</evidence>
<evidence type="ECO:0000313" key="8">
    <source>
        <dbReference type="EMBL" id="KAG2549192.1"/>
    </source>
</evidence>
<dbReference type="InterPro" id="IPR011332">
    <property type="entry name" value="Ribosomal_zn-bd"/>
</dbReference>
<evidence type="ECO:0000256" key="7">
    <source>
        <dbReference type="ARBA" id="ARBA00039935"/>
    </source>
</evidence>
<comment type="subcellular location">
    <subcellularLocation>
        <location evidence="1">Mitochondrion</location>
    </subcellularLocation>
</comment>
<dbReference type="EMBL" id="CM029053">
    <property type="protein sequence ID" value="KAG2549192.1"/>
    <property type="molecule type" value="Genomic_DNA"/>
</dbReference>
<evidence type="ECO:0000256" key="1">
    <source>
        <dbReference type="ARBA" id="ARBA00004173"/>
    </source>
</evidence>
<dbReference type="GO" id="GO:0003735">
    <property type="term" value="F:structural constituent of ribosome"/>
    <property type="evidence" value="ECO:0007669"/>
    <property type="project" value="TreeGrafter"/>
</dbReference>
<proteinExistence type="inferred from homology"/>
<evidence type="ECO:0000256" key="5">
    <source>
        <dbReference type="ARBA" id="ARBA00023128"/>
    </source>
</evidence>
<keyword evidence="9" id="KW-1185">Reference proteome</keyword>
<keyword evidence="6" id="KW-0687">Ribonucleoprotein</keyword>
<keyword evidence="3" id="KW-0809">Transit peptide</keyword>
<dbReference type="AlphaFoldDB" id="A0A8T0NM69"/>
<comment type="similarity">
    <text evidence="2">Belongs to the bacterial ribosomal protein bL32 family.</text>
</comment>
<dbReference type="InterPro" id="IPR051991">
    <property type="entry name" value="Mitoribosomal_protein_bL32"/>
</dbReference>
<evidence type="ECO:0000256" key="2">
    <source>
        <dbReference type="ARBA" id="ARBA00008560"/>
    </source>
</evidence>
<dbReference type="GO" id="GO:0005762">
    <property type="term" value="C:mitochondrial large ribosomal subunit"/>
    <property type="evidence" value="ECO:0007669"/>
    <property type="project" value="TreeGrafter"/>
</dbReference>
<dbReference type="PANTHER" id="PTHR21026:SF2">
    <property type="entry name" value="LARGE RIBOSOMAL SUBUNIT PROTEIN BL32M"/>
    <property type="match status" value="1"/>
</dbReference>
<dbReference type="GO" id="GO:0006412">
    <property type="term" value="P:translation"/>
    <property type="evidence" value="ECO:0007669"/>
    <property type="project" value="InterPro"/>
</dbReference>
<accession>A0A8T0NM69</accession>
<dbReference type="PANTHER" id="PTHR21026">
    <property type="entry name" value="39S RIBOSOMAL PROTEIN L32, MITOCHONDRIAL"/>
    <property type="match status" value="1"/>
</dbReference>
<reference evidence="8" key="1">
    <citation type="submission" date="2020-05" db="EMBL/GenBank/DDBJ databases">
        <title>WGS assembly of Panicum virgatum.</title>
        <authorList>
            <person name="Lovell J.T."/>
            <person name="Jenkins J."/>
            <person name="Shu S."/>
            <person name="Juenger T.E."/>
            <person name="Schmutz J."/>
        </authorList>
    </citation>
    <scope>NUCLEOTIDE SEQUENCE</scope>
    <source>
        <strain evidence="8">AP13</strain>
    </source>
</reference>
<name>A0A8T0NM69_PANVG</name>
<evidence type="ECO:0000313" key="9">
    <source>
        <dbReference type="Proteomes" id="UP000823388"/>
    </source>
</evidence>
<comment type="caution">
    <text evidence="8">The sequence shown here is derived from an EMBL/GenBank/DDBJ whole genome shotgun (WGS) entry which is preliminary data.</text>
</comment>
<protein>
    <recommendedName>
        <fullName evidence="7">Large ribosomal subunit protein bL32m</fullName>
    </recommendedName>
</protein>
<organism evidence="8 9">
    <name type="scientific">Panicum virgatum</name>
    <name type="common">Blackwell switchgrass</name>
    <dbReference type="NCBI Taxonomy" id="38727"/>
    <lineage>
        <taxon>Eukaryota</taxon>
        <taxon>Viridiplantae</taxon>
        <taxon>Streptophyta</taxon>
        <taxon>Embryophyta</taxon>
        <taxon>Tracheophyta</taxon>
        <taxon>Spermatophyta</taxon>
        <taxon>Magnoliopsida</taxon>
        <taxon>Liliopsida</taxon>
        <taxon>Poales</taxon>
        <taxon>Poaceae</taxon>
        <taxon>PACMAD clade</taxon>
        <taxon>Panicoideae</taxon>
        <taxon>Panicodae</taxon>
        <taxon>Paniceae</taxon>
        <taxon>Panicinae</taxon>
        <taxon>Panicum</taxon>
        <taxon>Panicum sect. Hiantes</taxon>
    </lineage>
</organism>
<dbReference type="SUPFAM" id="SSF57829">
    <property type="entry name" value="Zn-binding ribosomal proteins"/>
    <property type="match status" value="1"/>
</dbReference>
<dbReference type="Proteomes" id="UP000823388">
    <property type="component" value="Chromosome 9K"/>
</dbReference>
<gene>
    <name evidence="8" type="ORF">PVAP13_9KG177300</name>
</gene>
<evidence type="ECO:0000256" key="4">
    <source>
        <dbReference type="ARBA" id="ARBA00022980"/>
    </source>
</evidence>
<evidence type="ECO:0000256" key="6">
    <source>
        <dbReference type="ARBA" id="ARBA00023274"/>
    </source>
</evidence>
<keyword evidence="4" id="KW-0689">Ribosomal protein</keyword>
<sequence length="112" mass="11870">MATAGARLRRLVAAAAPMLRIPCALPDLPTPPPPAPVLEAPALALPARGAAMDLMAVPKKKYILLYKKGTRNGPKALKPIPVIVRCRCCGRVKLPHFYCCSGERGNPDSSSS</sequence>